<dbReference type="Gene3D" id="3.90.79.10">
    <property type="entry name" value="Nucleoside Triphosphate Pyrophosphohydrolase"/>
    <property type="match status" value="1"/>
</dbReference>
<protein>
    <submittedName>
        <fullName evidence="4">NTP pyrophosphohydrolase</fullName>
    </submittedName>
</protein>
<dbReference type="InterPro" id="IPR000086">
    <property type="entry name" value="NUDIX_hydrolase_dom"/>
</dbReference>
<dbReference type="AlphaFoldDB" id="L0K7A7"/>
<reference evidence="5" key="1">
    <citation type="submission" date="2012-02" db="EMBL/GenBank/DDBJ databases">
        <title>The complete genome of Halobacteroides halobius DSM 5150.</title>
        <authorList>
            <person name="Lucas S."/>
            <person name="Copeland A."/>
            <person name="Lapidus A."/>
            <person name="Glavina del Rio T."/>
            <person name="Dalin E."/>
            <person name="Tice H."/>
            <person name="Bruce D."/>
            <person name="Goodwin L."/>
            <person name="Pitluck S."/>
            <person name="Peters L."/>
            <person name="Mikhailova N."/>
            <person name="Gu W."/>
            <person name="Kyrpides N."/>
            <person name="Mavromatis K."/>
            <person name="Ivanova N."/>
            <person name="Brettin T."/>
            <person name="Detter J.C."/>
            <person name="Han C."/>
            <person name="Larimer F."/>
            <person name="Land M."/>
            <person name="Hauser L."/>
            <person name="Markowitz V."/>
            <person name="Cheng J.-F."/>
            <person name="Hugenholtz P."/>
            <person name="Woyke T."/>
            <person name="Wu D."/>
            <person name="Tindall B."/>
            <person name="Pomrenke H."/>
            <person name="Brambilla E."/>
            <person name="Klenk H.-P."/>
            <person name="Eisen J.A."/>
        </authorList>
    </citation>
    <scope>NUCLEOTIDE SEQUENCE [LARGE SCALE GENOMIC DNA]</scope>
    <source>
        <strain evidence="5">ATCC 35273 / DSM 5150 / MD-1</strain>
    </source>
</reference>
<organism evidence="4 5">
    <name type="scientific">Halobacteroides halobius (strain ATCC 35273 / DSM 5150 / MD-1)</name>
    <dbReference type="NCBI Taxonomy" id="748449"/>
    <lineage>
        <taxon>Bacteria</taxon>
        <taxon>Bacillati</taxon>
        <taxon>Bacillota</taxon>
        <taxon>Clostridia</taxon>
        <taxon>Halanaerobiales</taxon>
        <taxon>Halobacteroidaceae</taxon>
        <taxon>Halobacteroides</taxon>
    </lineage>
</organism>
<dbReference type="EMBL" id="CP003359">
    <property type="protein sequence ID" value="AGB40886.1"/>
    <property type="molecule type" value="Genomic_DNA"/>
</dbReference>
<evidence type="ECO:0000256" key="1">
    <source>
        <dbReference type="ARBA" id="ARBA00001946"/>
    </source>
</evidence>
<dbReference type="CDD" id="cd03424">
    <property type="entry name" value="NUDIX_ADPRase_Nudt5_UGPPase_Nudt14"/>
    <property type="match status" value="1"/>
</dbReference>
<dbReference type="GO" id="GO:0019693">
    <property type="term" value="P:ribose phosphate metabolic process"/>
    <property type="evidence" value="ECO:0007669"/>
    <property type="project" value="TreeGrafter"/>
</dbReference>
<dbReference type="PANTHER" id="PTHR11839:SF18">
    <property type="entry name" value="NUDIX HYDROLASE DOMAIN-CONTAINING PROTEIN"/>
    <property type="match status" value="1"/>
</dbReference>
<dbReference type="eggNOG" id="COG0494">
    <property type="taxonomic scope" value="Bacteria"/>
</dbReference>
<dbReference type="PANTHER" id="PTHR11839">
    <property type="entry name" value="UDP/ADP-SUGAR PYROPHOSPHATASE"/>
    <property type="match status" value="1"/>
</dbReference>
<proteinExistence type="predicted"/>
<dbReference type="OrthoDB" id="9806150at2"/>
<evidence type="ECO:0000256" key="2">
    <source>
        <dbReference type="ARBA" id="ARBA00022801"/>
    </source>
</evidence>
<evidence type="ECO:0000259" key="3">
    <source>
        <dbReference type="PROSITE" id="PS51462"/>
    </source>
</evidence>
<dbReference type="InterPro" id="IPR015797">
    <property type="entry name" value="NUDIX_hydrolase-like_dom_sf"/>
</dbReference>
<evidence type="ECO:0000313" key="4">
    <source>
        <dbReference type="EMBL" id="AGB40886.1"/>
    </source>
</evidence>
<dbReference type="RefSeq" id="WP_015326611.1">
    <property type="nucleotide sequence ID" value="NC_019978.1"/>
</dbReference>
<keyword evidence="2 4" id="KW-0378">Hydrolase</keyword>
<keyword evidence="5" id="KW-1185">Reference proteome</keyword>
<dbReference type="GO" id="GO:0005829">
    <property type="term" value="C:cytosol"/>
    <property type="evidence" value="ECO:0007669"/>
    <property type="project" value="TreeGrafter"/>
</dbReference>
<dbReference type="SUPFAM" id="SSF55811">
    <property type="entry name" value="Nudix"/>
    <property type="match status" value="1"/>
</dbReference>
<dbReference type="GO" id="GO:0006753">
    <property type="term" value="P:nucleoside phosphate metabolic process"/>
    <property type="evidence" value="ECO:0007669"/>
    <property type="project" value="TreeGrafter"/>
</dbReference>
<dbReference type="Proteomes" id="UP000010880">
    <property type="component" value="Chromosome"/>
</dbReference>
<dbReference type="PROSITE" id="PS51462">
    <property type="entry name" value="NUDIX"/>
    <property type="match status" value="1"/>
</dbReference>
<dbReference type="Pfam" id="PF00293">
    <property type="entry name" value="NUDIX"/>
    <property type="match status" value="1"/>
</dbReference>
<evidence type="ECO:0000313" key="5">
    <source>
        <dbReference type="Proteomes" id="UP000010880"/>
    </source>
</evidence>
<name>L0K7A7_HALHC</name>
<dbReference type="HOGENOM" id="CLU_062658_8_2_9"/>
<dbReference type="GO" id="GO:0016787">
    <property type="term" value="F:hydrolase activity"/>
    <property type="evidence" value="ECO:0007669"/>
    <property type="project" value="UniProtKB-KW"/>
</dbReference>
<sequence>MDNKWSKIKEKMIYQRDFVKLKEELCYHQEKEINYSFFRMEFLDWVNIVPVTSQHEIVLVKQYRFGTEKVTLEVPGGTLDPGEKKPKLAAQRELREETGYQAETIVNLGKVAANPAIQNNYCHFYLAEEAKKLQEQDLDLTEDIELMLVPITEIDTLIDSGKINHSLAVLALLYTQRYYLD</sequence>
<gene>
    <name evidence="4" type="ordered locus">Halha_0925</name>
</gene>
<accession>L0K7A7</accession>
<dbReference type="KEGG" id="hhl:Halha_0925"/>
<feature type="domain" description="Nudix hydrolase" evidence="3">
    <location>
        <begin position="41"/>
        <end position="171"/>
    </location>
</feature>
<dbReference type="PATRIC" id="fig|748449.3.peg.880"/>
<comment type="cofactor">
    <cofactor evidence="1">
        <name>Mg(2+)</name>
        <dbReference type="ChEBI" id="CHEBI:18420"/>
    </cofactor>
</comment>
<dbReference type="STRING" id="748449.Halha_0925"/>